<sequence>MAFQANISEFAEFMGTEIKRIEKKIPEGGASQSSDSPIITGNGRPDKPETTRFLARPQDGMDGYENRVKGNEPNGTFYSSLDGAGVGAYLWQKQRNQWNVVSGDTGNRIMRSAINIKSGFVYLQRINNLVICSFTGGAWSSISFYGKNNSNFKRKTHAKRFDLLRTNGIPYGFRTPLAFMLPFYDDNGNHVGMVYVGGTGNYNYIELRFKEDVPTEDLDLMRLPVITWVTNEPFPETLP</sequence>
<proteinExistence type="predicted"/>
<feature type="region of interest" description="Disordered" evidence="1">
    <location>
        <begin position="24"/>
        <end position="51"/>
    </location>
</feature>
<protein>
    <submittedName>
        <fullName evidence="2">Uncharacterized protein</fullName>
    </submittedName>
</protein>
<feature type="compositionally biased region" description="Polar residues" evidence="1">
    <location>
        <begin position="30"/>
        <end position="39"/>
    </location>
</feature>
<evidence type="ECO:0000256" key="1">
    <source>
        <dbReference type="SAM" id="MobiDB-lite"/>
    </source>
</evidence>
<name>A0A8S5Q5P2_9CAUD</name>
<accession>A0A8S5Q5P2</accession>
<dbReference type="EMBL" id="BK015576">
    <property type="protein sequence ID" value="DAE14185.1"/>
    <property type="molecule type" value="Genomic_DNA"/>
</dbReference>
<organism evidence="2">
    <name type="scientific">Myoviridae sp. ctTDl1</name>
    <dbReference type="NCBI Taxonomy" id="2825109"/>
    <lineage>
        <taxon>Viruses</taxon>
        <taxon>Duplodnaviria</taxon>
        <taxon>Heunggongvirae</taxon>
        <taxon>Uroviricota</taxon>
        <taxon>Caudoviricetes</taxon>
    </lineage>
</organism>
<evidence type="ECO:0000313" key="2">
    <source>
        <dbReference type="EMBL" id="DAE14185.1"/>
    </source>
</evidence>
<reference evidence="2" key="1">
    <citation type="journal article" date="2021" name="Proc. Natl. Acad. Sci. U.S.A.">
        <title>A Catalog of Tens of Thousands of Viruses from Human Metagenomes Reveals Hidden Associations with Chronic Diseases.</title>
        <authorList>
            <person name="Tisza M.J."/>
            <person name="Buck C.B."/>
        </authorList>
    </citation>
    <scope>NUCLEOTIDE SEQUENCE</scope>
    <source>
        <strain evidence="2">CtTDl1</strain>
    </source>
</reference>